<accession>X1QXJ5</accession>
<organism evidence="1">
    <name type="scientific">marine sediment metagenome</name>
    <dbReference type="NCBI Taxonomy" id="412755"/>
    <lineage>
        <taxon>unclassified sequences</taxon>
        <taxon>metagenomes</taxon>
        <taxon>ecological metagenomes</taxon>
    </lineage>
</organism>
<evidence type="ECO:0000313" key="1">
    <source>
        <dbReference type="EMBL" id="GAI48009.1"/>
    </source>
</evidence>
<sequence>MTPFLFYEYAFDEQLLAMRTKSRVILMSGNVADGNIM</sequence>
<dbReference type="AlphaFoldDB" id="X1QXJ5"/>
<protein>
    <submittedName>
        <fullName evidence="1">Uncharacterized protein</fullName>
    </submittedName>
</protein>
<proteinExistence type="predicted"/>
<comment type="caution">
    <text evidence="1">The sequence shown here is derived from an EMBL/GenBank/DDBJ whole genome shotgun (WGS) entry which is preliminary data.</text>
</comment>
<dbReference type="EMBL" id="BARV01042446">
    <property type="protein sequence ID" value="GAI48009.1"/>
    <property type="molecule type" value="Genomic_DNA"/>
</dbReference>
<gene>
    <name evidence="1" type="ORF">S06H3_63830</name>
</gene>
<reference evidence="1" key="1">
    <citation type="journal article" date="2014" name="Front. Microbiol.">
        <title>High frequency of phylogenetically diverse reductive dehalogenase-homologous genes in deep subseafloor sedimentary metagenomes.</title>
        <authorList>
            <person name="Kawai M."/>
            <person name="Futagami T."/>
            <person name="Toyoda A."/>
            <person name="Takaki Y."/>
            <person name="Nishi S."/>
            <person name="Hori S."/>
            <person name="Arai W."/>
            <person name="Tsubouchi T."/>
            <person name="Morono Y."/>
            <person name="Uchiyama I."/>
            <person name="Ito T."/>
            <person name="Fujiyama A."/>
            <person name="Inagaki F."/>
            <person name="Takami H."/>
        </authorList>
    </citation>
    <scope>NUCLEOTIDE SEQUENCE</scope>
    <source>
        <strain evidence="1">Expedition CK06-06</strain>
    </source>
</reference>
<name>X1QXJ5_9ZZZZ</name>
<feature type="non-terminal residue" evidence="1">
    <location>
        <position position="37"/>
    </location>
</feature>